<dbReference type="GO" id="GO:0005518">
    <property type="term" value="F:collagen binding"/>
    <property type="evidence" value="ECO:0007669"/>
    <property type="project" value="TreeGrafter"/>
</dbReference>
<dbReference type="PANTHER" id="PTHR13866:SF14">
    <property type="entry name" value="BM-40"/>
    <property type="match status" value="1"/>
</dbReference>
<feature type="domain" description="Kazal-like" evidence="11">
    <location>
        <begin position="555"/>
        <end position="610"/>
    </location>
</feature>
<dbReference type="PRINTS" id="PR00011">
    <property type="entry name" value="EGFLAMININ"/>
</dbReference>
<name>F1KQV3_ASCSU</name>
<dbReference type="Pfam" id="PF03146">
    <property type="entry name" value="NtA"/>
    <property type="match status" value="1"/>
</dbReference>
<dbReference type="PROSITE" id="PS00022">
    <property type="entry name" value="EGF_1"/>
    <property type="match status" value="2"/>
</dbReference>
<keyword evidence="5" id="KW-0245">EGF-like domain</keyword>
<dbReference type="PROSITE" id="PS51465">
    <property type="entry name" value="KAZAL_2"/>
    <property type="match status" value="8"/>
</dbReference>
<evidence type="ECO:0000313" key="12">
    <source>
        <dbReference type="EMBL" id="ADY40257.1"/>
    </source>
</evidence>
<dbReference type="GO" id="GO:0005886">
    <property type="term" value="C:plasma membrane"/>
    <property type="evidence" value="ECO:0007669"/>
    <property type="project" value="GOC"/>
</dbReference>
<dbReference type="GO" id="GO:0043236">
    <property type="term" value="F:laminin binding"/>
    <property type="evidence" value="ECO:0007669"/>
    <property type="project" value="InterPro"/>
</dbReference>
<feature type="domain" description="Laminin G" evidence="7">
    <location>
        <begin position="1181"/>
        <end position="1368"/>
    </location>
</feature>
<feature type="domain" description="Laminin G" evidence="7">
    <location>
        <begin position="1409"/>
        <end position="1584"/>
    </location>
</feature>
<dbReference type="InterPro" id="IPR003645">
    <property type="entry name" value="Fol_N"/>
</dbReference>
<dbReference type="PROSITE" id="PS01248">
    <property type="entry name" value="EGF_LAM_1"/>
    <property type="match status" value="1"/>
</dbReference>
<dbReference type="PROSITE" id="PS50026">
    <property type="entry name" value="EGF_3"/>
    <property type="match status" value="2"/>
</dbReference>
<dbReference type="FunFam" id="3.30.60.30:FF:000024">
    <property type="entry name" value="Transmembrane agrin"/>
    <property type="match status" value="1"/>
</dbReference>
<dbReference type="SUPFAM" id="SSF49899">
    <property type="entry name" value="Concanavalin A-like lectins/glucanases"/>
    <property type="match status" value="3"/>
</dbReference>
<dbReference type="Gene3D" id="3.30.60.30">
    <property type="match status" value="8"/>
</dbReference>
<dbReference type="SMART" id="SM00280">
    <property type="entry name" value="KAZAL"/>
    <property type="match status" value="8"/>
</dbReference>
<dbReference type="Pfam" id="PF00008">
    <property type="entry name" value="EGF"/>
    <property type="match status" value="1"/>
</dbReference>
<keyword evidence="3 5" id="KW-1015">Disulfide bond</keyword>
<dbReference type="GO" id="GO:0005509">
    <property type="term" value="F:calcium ion binding"/>
    <property type="evidence" value="ECO:0007669"/>
    <property type="project" value="TreeGrafter"/>
</dbReference>
<dbReference type="GO" id="GO:0030154">
    <property type="term" value="P:cell differentiation"/>
    <property type="evidence" value="ECO:0007669"/>
    <property type="project" value="UniProtKB-KW"/>
</dbReference>
<feature type="domain" description="EGF-like" evidence="8">
    <location>
        <begin position="1116"/>
        <end position="1153"/>
    </location>
</feature>
<feature type="domain" description="Kazal-like" evidence="11">
    <location>
        <begin position="421"/>
        <end position="468"/>
    </location>
</feature>
<feature type="domain" description="EGF-like" evidence="8">
    <location>
        <begin position="1364"/>
        <end position="1399"/>
    </location>
</feature>
<organism evidence="12">
    <name type="scientific">Ascaris suum</name>
    <name type="common">Pig roundworm</name>
    <name type="synonym">Ascaris lumbricoides</name>
    <dbReference type="NCBI Taxonomy" id="6253"/>
    <lineage>
        <taxon>Eukaryota</taxon>
        <taxon>Metazoa</taxon>
        <taxon>Ecdysozoa</taxon>
        <taxon>Nematoda</taxon>
        <taxon>Chromadorea</taxon>
        <taxon>Rhabditida</taxon>
        <taxon>Spirurina</taxon>
        <taxon>Ascaridomorpha</taxon>
        <taxon>Ascaridoidea</taxon>
        <taxon>Ascarididae</taxon>
        <taxon>Ascaris</taxon>
    </lineage>
</organism>
<feature type="domain" description="Kazal-like" evidence="11">
    <location>
        <begin position="275"/>
        <end position="325"/>
    </location>
</feature>
<feature type="domain" description="Laminin EGF-like" evidence="9">
    <location>
        <begin position="684"/>
        <end position="735"/>
    </location>
</feature>
<keyword evidence="1" id="KW-0732">Signal</keyword>
<dbReference type="InterPro" id="IPR002049">
    <property type="entry name" value="LE_dom"/>
</dbReference>
<dbReference type="Pfam" id="PF00054">
    <property type="entry name" value="Laminin_G_1"/>
    <property type="match status" value="2"/>
</dbReference>
<accession>F1KQV3</accession>
<dbReference type="SUPFAM" id="SSF50242">
    <property type="entry name" value="TIMP-like"/>
    <property type="match status" value="1"/>
</dbReference>
<dbReference type="InterPro" id="IPR008993">
    <property type="entry name" value="TIMP-like_OB-fold"/>
</dbReference>
<feature type="disulfide bond" evidence="5">
    <location>
        <begin position="1389"/>
        <end position="1398"/>
    </location>
</feature>
<dbReference type="Pfam" id="PF02210">
    <property type="entry name" value="Laminin_G_2"/>
    <property type="match status" value="1"/>
</dbReference>
<evidence type="ECO:0000256" key="2">
    <source>
        <dbReference type="ARBA" id="ARBA00022782"/>
    </source>
</evidence>
<proteinExistence type="evidence at transcript level"/>
<dbReference type="EMBL" id="JI164391">
    <property type="protein sequence ID" value="ADY40257.1"/>
    <property type="molecule type" value="mRNA"/>
</dbReference>
<sequence length="1586" mass="175315">MSYIFGNYYYYYSWLLLRIMLYTNLYLCSTTAINTALTSSFPIQSHCHFDRFAFNDSFQNAQVVLTATVQQVTIDPRNNRLQTATVRVKRVIKGREFIGNAHQIAIYGLGDTKYCRSMLYERDTKVILLREQNGLLYLNSSLISINLDVLDLIDAIIRGLSYKKRRRIKQIQCEKERCPYGSFCYPSSGQCECKTSCQDTGPTVCGTDNVTYASECHLSVRSCLSTKTGKKEIRLRSIGACEKRNPCEDLRCGPGEQCVVTEDGHGYLSAHCVCPRQCDNYGDSVESSPVCATDGTDFESVCHLRAHACKAKHNITVKYYGKCDPCKEFACSSGTVCKLNAERRPECRCSQQCSMNADPVCATDGNTYENECLMMVSACRSDINIQIYSKGRCAANNPCAKMRCGIGENCFIDADGHAICKCITYCAQVMKPICAMDGKTYDNECEMRKAACLTRTRNAVRHTGTCGLGACAGFEGCQPPKVCVLRSGQPHCECGECESQLSEVCASDGITYANACKMRLESCRTGVHIYEKYAGICEGCANVRCEFYAICVSDEYGQGSCRCPSLCPDDEKNVICATDGVTYPSECHMRLAACQQQRFVVVAFHGSCDSCSKVICPYGQQCEDGLCSCPSNCPQVSSHDAVCGDDGILYASECHLQMASCHLGIPIRIVQSNHCHSIRAGDECGCNRVGAYDSSCNALGECRCRPGVGGAKCDHCVPGFWGIHLIAKGALGCRPCGCSVFGSSRLDCEQSTGRCQCKKDSFGLKCDTCSADSVITANGCMKKEEFKAPKSCAEMQCHHGAKCVIGRSGMPDCVCPSKCSFDHLGIAANMSVCGTDGSTYDNFCELTRFACAHQLDLVAASLGICTHEQENEEIQTRRERKKETTPSLGAVCTSDKQCKIMNSICTDINTKSIRRCECRKGFIQSADSTHCIQDEYRRQLHSWSFDGKSAIILPKLRIIHNRISIYIQIQSIQTSGVIFYAWQSDSPMKGDFVLLSLVNSKVSLSYSLGDHPMTLIWREEIVLHQQYTIEAICSGEHASLSVNGATPITSIVPSESIRKHLDVDSPAYIGYIPRNFVRSSLTTVGNFSGCISNIALDGHLVIPEHLRFAGSIDECKMDVCVPNPCLNGGHCSKTHSGSRICICTPSYTGELCEREVCSGKPCEKICSGENCDRDEKGDMERAIAVFTGEGFARLRHVKIDVRKSLDVEIWLKANDADGLIFYWPKLDKNGVYMKGDFIALTLIASQPHFFWNLGSGIAFVKAAVSLSNHRFHSIRFGRTLRNGTIQVDSEYINHQLSLPRNNHLDVYGADAFIGGAPDARALPTVIPELRKRFKGAIQRVSINGQIFEHLFKSVAHEGQLQLYHGPPCLKGICGDGFCYARLNEHSCRCPESISGPRCEQQMNASDSVEGAWFNGRADYSYLNRATFAVKGQHSSNYSFFLRTNASEGLIWWENKGLSLRGDFMAIFLIDGRISFAISLGNDAKLKVITVDVPVNDNRWHKLLFLREKRKMEMTVDDEVVSHLSSPGSTELNTDGIVWIGGRKLLPHEFPYRTLFVGCIRDVRISSIRIRLRDDVISAESPPACHR</sequence>
<feature type="domain" description="Kazal-like" evidence="11">
    <location>
        <begin position="623"/>
        <end position="677"/>
    </location>
</feature>
<dbReference type="Gene3D" id="2.170.300.10">
    <property type="entry name" value="Tie2 ligand-binding domain superfamily"/>
    <property type="match status" value="1"/>
</dbReference>
<dbReference type="Pfam" id="PF00053">
    <property type="entry name" value="EGF_laminin"/>
    <property type="match status" value="2"/>
</dbReference>
<evidence type="ECO:0000259" key="7">
    <source>
        <dbReference type="PROSITE" id="PS50025"/>
    </source>
</evidence>
<dbReference type="CDD" id="cd00110">
    <property type="entry name" value="LamG"/>
    <property type="match status" value="3"/>
</dbReference>
<dbReference type="PROSITE" id="PS50025">
    <property type="entry name" value="LAM_G_DOMAIN"/>
    <property type="match status" value="3"/>
</dbReference>
<feature type="disulfide bond" evidence="5">
    <location>
        <begin position="1368"/>
        <end position="1378"/>
    </location>
</feature>
<evidence type="ECO:0000259" key="10">
    <source>
        <dbReference type="PROSITE" id="PS51121"/>
    </source>
</evidence>
<keyword evidence="4" id="KW-0325">Glycoprotein</keyword>
<feature type="domain" description="Kazal-like" evidence="11">
    <location>
        <begin position="493"/>
        <end position="539"/>
    </location>
</feature>
<dbReference type="GO" id="GO:0043113">
    <property type="term" value="P:receptor clustering"/>
    <property type="evidence" value="ECO:0007669"/>
    <property type="project" value="InterPro"/>
</dbReference>
<evidence type="ECO:0000259" key="11">
    <source>
        <dbReference type="PROSITE" id="PS51465"/>
    </source>
</evidence>
<dbReference type="CDD" id="cd00054">
    <property type="entry name" value="EGF_CA"/>
    <property type="match status" value="1"/>
</dbReference>
<dbReference type="PANTHER" id="PTHR13866">
    <property type="entry name" value="SPARC OSTEONECTIN"/>
    <property type="match status" value="1"/>
</dbReference>
<evidence type="ECO:0000256" key="6">
    <source>
        <dbReference type="PROSITE-ProRule" id="PRU00460"/>
    </source>
</evidence>
<dbReference type="Gene3D" id="2.40.50.120">
    <property type="match status" value="1"/>
</dbReference>
<evidence type="ECO:0000256" key="3">
    <source>
        <dbReference type="ARBA" id="ARBA00023157"/>
    </source>
</evidence>
<dbReference type="InterPro" id="IPR002350">
    <property type="entry name" value="Kazal_dom"/>
</dbReference>
<dbReference type="GO" id="GO:0005615">
    <property type="term" value="C:extracellular space"/>
    <property type="evidence" value="ECO:0007669"/>
    <property type="project" value="TreeGrafter"/>
</dbReference>
<dbReference type="SMART" id="SM00282">
    <property type="entry name" value="LamG"/>
    <property type="match status" value="3"/>
</dbReference>
<dbReference type="CDD" id="cd00104">
    <property type="entry name" value="KAZAL_FS"/>
    <property type="match status" value="5"/>
</dbReference>
<feature type="domain" description="Kazal-like" evidence="11">
    <location>
        <begin position="348"/>
        <end position="395"/>
    </location>
</feature>
<evidence type="ECO:0000259" key="9">
    <source>
        <dbReference type="PROSITE" id="PS50027"/>
    </source>
</evidence>
<dbReference type="FunFam" id="3.30.60.30:FF:000040">
    <property type="entry name" value="Agrin, putative"/>
    <property type="match status" value="1"/>
</dbReference>
<dbReference type="SMART" id="SM00274">
    <property type="entry name" value="FOLN"/>
    <property type="match status" value="7"/>
</dbReference>
<dbReference type="Pfam" id="PF07648">
    <property type="entry name" value="Kazal_2"/>
    <property type="match status" value="8"/>
</dbReference>
<dbReference type="SMART" id="SM00181">
    <property type="entry name" value="EGF"/>
    <property type="match status" value="6"/>
</dbReference>
<feature type="domain" description="Kazal-like" evidence="11">
    <location>
        <begin position="192"/>
        <end position="243"/>
    </location>
</feature>
<dbReference type="InterPro" id="IPR001791">
    <property type="entry name" value="Laminin_G"/>
</dbReference>
<evidence type="ECO:0000259" key="8">
    <source>
        <dbReference type="PROSITE" id="PS50026"/>
    </source>
</evidence>
<dbReference type="CDD" id="cd00055">
    <property type="entry name" value="EGF_Lam"/>
    <property type="match status" value="2"/>
</dbReference>
<dbReference type="PROSITE" id="PS51121">
    <property type="entry name" value="NTA"/>
    <property type="match status" value="1"/>
</dbReference>
<dbReference type="Gene3D" id="2.60.120.200">
    <property type="match status" value="3"/>
</dbReference>
<feature type="disulfide bond" evidence="5">
    <location>
        <begin position="1143"/>
        <end position="1152"/>
    </location>
</feature>
<feature type="domain" description="Laminin G" evidence="7">
    <location>
        <begin position="940"/>
        <end position="1115"/>
    </location>
</feature>
<dbReference type="PROSITE" id="PS50027">
    <property type="entry name" value="EGF_LAM_2"/>
    <property type="match status" value="1"/>
</dbReference>
<dbReference type="SUPFAM" id="SSF57196">
    <property type="entry name" value="EGF/Laminin"/>
    <property type="match status" value="2"/>
</dbReference>
<evidence type="ECO:0000256" key="4">
    <source>
        <dbReference type="ARBA" id="ARBA00023180"/>
    </source>
</evidence>
<feature type="disulfide bond" evidence="6">
    <location>
        <begin position="684"/>
        <end position="696"/>
    </location>
</feature>
<feature type="domain" description="Kazal-like" evidence="11">
    <location>
        <begin position="807"/>
        <end position="867"/>
    </location>
</feature>
<dbReference type="InterPro" id="IPR000742">
    <property type="entry name" value="EGF"/>
</dbReference>
<dbReference type="InterPro" id="IPR013320">
    <property type="entry name" value="ConA-like_dom_sf"/>
</dbReference>
<feature type="disulfide bond" evidence="6">
    <location>
        <begin position="704"/>
        <end position="713"/>
    </location>
</feature>
<dbReference type="SUPFAM" id="SSF100895">
    <property type="entry name" value="Kazal-type serine protease inhibitors"/>
    <property type="match status" value="8"/>
</dbReference>
<evidence type="ECO:0000256" key="1">
    <source>
        <dbReference type="ARBA" id="ARBA00022729"/>
    </source>
</evidence>
<keyword evidence="2" id="KW-0221">Differentiation</keyword>
<reference evidence="12" key="1">
    <citation type="journal article" date="2011" name="Genome Res.">
        <title>Deep small RNA sequencing from the nematode Ascaris reveals conservation, functional diversification, and novel developmental profiles.</title>
        <authorList>
            <person name="Wang J."/>
            <person name="Czech B."/>
            <person name="Crunk A."/>
            <person name="Wallace A."/>
            <person name="Mitreva M."/>
            <person name="Hannon G.J."/>
            <person name="Davis R.E."/>
        </authorList>
    </citation>
    <scope>NUCLEOTIDE SEQUENCE</scope>
</reference>
<evidence type="ECO:0000256" key="5">
    <source>
        <dbReference type="PROSITE-ProRule" id="PRU00076"/>
    </source>
</evidence>
<dbReference type="Gene3D" id="2.10.25.10">
    <property type="entry name" value="Laminin"/>
    <property type="match status" value="1"/>
</dbReference>
<dbReference type="InterPro" id="IPR004850">
    <property type="entry name" value="NtA_dom"/>
</dbReference>
<protein>
    <submittedName>
        <fullName evidence="12">Agrin</fullName>
    </submittedName>
</protein>
<keyword evidence="6" id="KW-0424">Laminin EGF-like domain</keyword>
<dbReference type="SMART" id="SM00180">
    <property type="entry name" value="EGF_Lam"/>
    <property type="match status" value="2"/>
</dbReference>
<feature type="domain" description="NtA" evidence="10">
    <location>
        <begin position="47"/>
        <end position="166"/>
    </location>
</feature>
<dbReference type="InterPro" id="IPR036058">
    <property type="entry name" value="Kazal_dom_sf"/>
</dbReference>
<comment type="caution">
    <text evidence="5">Lacks conserved residue(s) required for the propagation of feature annotation.</text>
</comment>